<reference evidence="3" key="1">
    <citation type="submission" date="2022-06" db="EMBL/GenBank/DDBJ databases">
        <authorList>
            <person name="Berger JAMES D."/>
            <person name="Berger JAMES D."/>
        </authorList>
    </citation>
    <scope>NUCLEOTIDE SEQUENCE [LARGE SCALE GENOMIC DNA]</scope>
</reference>
<dbReference type="WBParaSite" id="TREG1_103630.2">
    <property type="protein sequence ID" value="TREG1_103630.2"/>
    <property type="gene ID" value="TREG1_103630"/>
</dbReference>
<evidence type="ECO:0000256" key="2">
    <source>
        <dbReference type="SAM" id="MobiDB-lite"/>
    </source>
</evidence>
<evidence type="ECO:0000256" key="1">
    <source>
        <dbReference type="SAM" id="Coils"/>
    </source>
</evidence>
<name>A0AA85IRU6_TRIRE</name>
<feature type="coiled-coil region" evidence="1">
    <location>
        <begin position="241"/>
        <end position="345"/>
    </location>
</feature>
<feature type="coiled-coil region" evidence="1">
    <location>
        <begin position="686"/>
        <end position="727"/>
    </location>
</feature>
<feature type="region of interest" description="Disordered" evidence="2">
    <location>
        <begin position="379"/>
        <end position="414"/>
    </location>
</feature>
<keyword evidence="3" id="KW-1185">Reference proteome</keyword>
<feature type="compositionally biased region" description="Basic and acidic residues" evidence="2">
    <location>
        <begin position="12"/>
        <end position="27"/>
    </location>
</feature>
<protein>
    <submittedName>
        <fullName evidence="4">Uncharacterized protein</fullName>
    </submittedName>
</protein>
<feature type="coiled-coil region" evidence="1">
    <location>
        <begin position="778"/>
        <end position="833"/>
    </location>
</feature>
<feature type="coiled-coil region" evidence="1">
    <location>
        <begin position="183"/>
        <end position="217"/>
    </location>
</feature>
<proteinExistence type="predicted"/>
<organism evidence="3 4">
    <name type="scientific">Trichobilharzia regenti</name>
    <name type="common">Nasal bird schistosome</name>
    <dbReference type="NCBI Taxonomy" id="157069"/>
    <lineage>
        <taxon>Eukaryota</taxon>
        <taxon>Metazoa</taxon>
        <taxon>Spiralia</taxon>
        <taxon>Lophotrochozoa</taxon>
        <taxon>Platyhelminthes</taxon>
        <taxon>Trematoda</taxon>
        <taxon>Digenea</taxon>
        <taxon>Strigeidida</taxon>
        <taxon>Schistosomatoidea</taxon>
        <taxon>Schistosomatidae</taxon>
        <taxon>Trichobilharzia</taxon>
    </lineage>
</organism>
<dbReference type="Proteomes" id="UP000050795">
    <property type="component" value="Unassembled WGS sequence"/>
</dbReference>
<keyword evidence="1" id="KW-0175">Coiled coil</keyword>
<feature type="region of interest" description="Disordered" evidence="2">
    <location>
        <begin position="859"/>
        <end position="900"/>
    </location>
</feature>
<feature type="coiled-coil region" evidence="1">
    <location>
        <begin position="594"/>
        <end position="628"/>
    </location>
</feature>
<evidence type="ECO:0000313" key="3">
    <source>
        <dbReference type="Proteomes" id="UP000050795"/>
    </source>
</evidence>
<accession>A0AA85IRU6</accession>
<dbReference type="AlphaFoldDB" id="A0AA85IRU6"/>
<feature type="region of interest" description="Disordered" evidence="2">
    <location>
        <begin position="1"/>
        <end position="55"/>
    </location>
</feature>
<feature type="coiled-coil region" evidence="1">
    <location>
        <begin position="945"/>
        <end position="972"/>
    </location>
</feature>
<evidence type="ECO:0000313" key="4">
    <source>
        <dbReference type="WBParaSite" id="TREG1_103630.2"/>
    </source>
</evidence>
<feature type="region of interest" description="Disordered" evidence="2">
    <location>
        <begin position="638"/>
        <end position="667"/>
    </location>
</feature>
<feature type="compositionally biased region" description="Polar residues" evidence="2">
    <location>
        <begin position="379"/>
        <end position="390"/>
    </location>
</feature>
<sequence>MECEQVAPLRQSQERFRSPDISRRTLGEEAVAAHTVKKSRRAKSTEPTALDPDDPFVKYTNKVDGFNETPQEETVDKRWSLIAKNYENMSKQELLSNYRLLMNEKLRLERFLSIMTKNNEMARNRLESDLLDAMMCIEDLKQALEIRMARRRKIDPREAEERRYLIRQNKKLLNQLFESAKKIERLEVTKVEMKEQLELLDFQIVEVENQKAMMEEELRKIPPTVHEETQTEENSNNHQLISQLREQLNLLKSDLSNQKAETAAAQAKQSHLDNLVRELRRDNIELRDQLARADDAENSLAESDKPMAADVRLLKSQLEEQLERVRELEEKLNSSRQYSEKLECRVQDLINHSNCQPSSESLSFENLEENTSDSLYTMSDTKPLNTSQPAIKTLTTPSTTTKPATTTTTPASASSAPKVDDILLQQTINTFQSLLDERDQEIGQLKKYIQQNKQDNNNNQLTFFSNSGGGGGGEDVNLPKLCESSIQTELNNEQMNKLSTLKETLNSGGHILTNQEYETLNNELKQTLVTLANNPDNTDKSTTEGQLNQDNIDNNDLLLTANKLRKLSQGMKIKSTLPETKPSNNDAAETPNTVTEEQKLIEDLRGQVDSLKQEIKRLQRGTSTVEERNVSGNVGEFHLSHSSPSHFYSMDPSDSIEKLSKDKSNGSYNPSYYSTQLQELRQTGDLELVRAHLSLSERRRRELERRITELTDELARSRAEARSAETSLSAARRTEAALRRRLLVAMDSRNLPSGNYEMSALHGSREITTSGSSEMLNIVELQADIIKLQATNASLNEAALLDRTRLHDQAMRIDQLESEHKALLDRISCLQAAETGAQRGIVRLQALYEDMLREYSESKPFELTNSRGRDRQRSRSRNTADTDNNNNSHVRKTSRGYDVKQMERQISDLKAVNASLKQTITDNSMQLSNATSTTIPVGTCNSPACIAVRNLLKALQNRYNDLMNQYIQMQQCTTNGQAIEMHTTTTNNNNDNDSIILRKSSRTPAFIEELYNQLTNISILLSENNYNNKQDIRNYELGENINMCLRLIGLLNNWIKSCLTQNDMEIAHLRSVIMNLRMCSGTNVDQKTTLFTSSVVNPVSSDDYEQNKQQTFSCSISLTRKEDPSKFLLHEQELFDLRERLRLAEARIQATSAIQDRELPQLQF</sequence>
<feature type="compositionally biased region" description="Polar residues" evidence="2">
    <location>
        <begin position="879"/>
        <end position="888"/>
    </location>
</feature>
<feature type="compositionally biased region" description="Basic and acidic residues" evidence="2">
    <location>
        <begin position="655"/>
        <end position="664"/>
    </location>
</feature>
<reference evidence="4" key="2">
    <citation type="submission" date="2023-11" db="UniProtKB">
        <authorList>
            <consortium name="WormBaseParasite"/>
        </authorList>
    </citation>
    <scope>IDENTIFICATION</scope>
</reference>
<feature type="compositionally biased region" description="Low complexity" evidence="2">
    <location>
        <begin position="392"/>
        <end position="414"/>
    </location>
</feature>